<dbReference type="Pfam" id="PF02182">
    <property type="entry name" value="SAD_SRA"/>
    <property type="match status" value="1"/>
</dbReference>
<dbReference type="GO" id="GO:0008270">
    <property type="term" value="F:zinc ion binding"/>
    <property type="evidence" value="ECO:0007669"/>
    <property type="project" value="InterPro"/>
</dbReference>
<organism evidence="12 13">
    <name type="scientific">Tetradesmus obliquus</name>
    <name type="common">Green alga</name>
    <name type="synonym">Acutodesmus obliquus</name>
    <dbReference type="NCBI Taxonomy" id="3088"/>
    <lineage>
        <taxon>Eukaryota</taxon>
        <taxon>Viridiplantae</taxon>
        <taxon>Chlorophyta</taxon>
        <taxon>core chlorophytes</taxon>
        <taxon>Chlorophyceae</taxon>
        <taxon>CS clade</taxon>
        <taxon>Sphaeropleales</taxon>
        <taxon>Scenedesmaceae</taxon>
        <taxon>Tetradesmus</taxon>
    </lineage>
</organism>
<feature type="domain" description="Post-SET" evidence="10">
    <location>
        <begin position="824"/>
        <end position="840"/>
    </location>
</feature>
<dbReference type="GO" id="GO:0032259">
    <property type="term" value="P:methylation"/>
    <property type="evidence" value="ECO:0007669"/>
    <property type="project" value="UniProtKB-KW"/>
</dbReference>
<feature type="compositionally biased region" description="Polar residues" evidence="8">
    <location>
        <begin position="23"/>
        <end position="35"/>
    </location>
</feature>
<keyword evidence="13" id="KW-1185">Reference proteome</keyword>
<feature type="compositionally biased region" description="Low complexity" evidence="8">
    <location>
        <begin position="91"/>
        <end position="104"/>
    </location>
</feature>
<keyword evidence="3" id="KW-0489">Methyltransferase</keyword>
<dbReference type="Pfam" id="PF05033">
    <property type="entry name" value="Pre-SET"/>
    <property type="match status" value="1"/>
</dbReference>
<feature type="region of interest" description="Disordered" evidence="8">
    <location>
        <begin position="189"/>
        <end position="227"/>
    </location>
</feature>
<keyword evidence="5" id="KW-0949">S-adenosyl-L-methionine</keyword>
<sequence length="840" mass="85976">MGHAAPNPAAVLKPKPGADANAVTPSKITTPSKPNTAAVVGACADRDARGAAAKTVNTPPAAAAGTAAKSPAAAADAAVASPGASAGTAAAAAVNGRAAASPAGTQVGAGSGAADAAAAAAAAGVVRTPAAVKAAAAVAADRAAASGGGKTAAAPAHAAGKAAAAPGSTKAAPAAAAAAAAAGTVAASPVKLGSTSQHQQQKQRQQQQQQQQQQQRPAAASPAKASSAAAASSSAAAAAAAGGGVTRCDLSDPACTPGTHEFETAAANVRDRLEAYKAKTKQHLDAGRAKPDMIAYKELRVDFPPREVHGHIPGVTVGQAFLGRGELAILGLHTQMMRGIMSRKGEPAFAIVMSGGYKDDADTGGIFWYTGQGGQGKNNTQIKDQEYTTPDNAALVQSVSSRAPVRVFRGKVGEAGERLYVYEGLYLVAAHKREPSKDGPQVIKFQMVGVPGHHAVSSTVDFKCLHGAHYQTVLLARAGGGAKPGRKRGRAGEPRLASAGEVAAAIQQRAASDSHGRLVTADVSQGQEKLPIPVWNAVDDDDSILQPMAPPGGSAAADGAAAAAAGEEDGPEFEYTSDYKFGEEEAKQLAIAAEQAFAASFPGSCGLQYTGKAASSEGNYNEAGLMLATQPCGIMECDEGCACSSHCKFNRVVSDGIRYPLEVFKVSRKVGWGVRCTEDLPIGAFVCCYVGLVITDESADRLRSEDLYLFDLNHFHLLWDAEAAGEMPDVAMNPRLHALQGELQGKHLVIDAARQGNVGRFLNHSCSPNCLVQTVFAGNARSQLLYYICIVAQQDIPAFTQLTYDYGWTQSSSEQAGDKGDDGLRIRCQCGSAQCRNRLI</sequence>
<dbReference type="EMBL" id="FNXT01000970">
    <property type="protein sequence ID" value="SZX70071.1"/>
    <property type="molecule type" value="Genomic_DNA"/>
</dbReference>
<evidence type="ECO:0008006" key="14">
    <source>
        <dbReference type="Google" id="ProtNLM"/>
    </source>
</evidence>
<dbReference type="InterPro" id="IPR036987">
    <property type="entry name" value="SRA-YDG_sf"/>
</dbReference>
<evidence type="ECO:0000313" key="13">
    <source>
        <dbReference type="Proteomes" id="UP000256970"/>
    </source>
</evidence>
<gene>
    <name evidence="12" type="ORF">BQ4739_LOCUS10317</name>
</gene>
<feature type="compositionally biased region" description="Low complexity" evidence="8">
    <location>
        <begin position="59"/>
        <end position="74"/>
    </location>
</feature>
<evidence type="ECO:0000256" key="6">
    <source>
        <dbReference type="ARBA" id="ARBA00023242"/>
    </source>
</evidence>
<keyword evidence="6 7" id="KW-0539">Nucleus</keyword>
<feature type="domain" description="YDG" evidence="11">
    <location>
        <begin position="310"/>
        <end position="449"/>
    </location>
</feature>
<dbReference type="InterPro" id="IPR003105">
    <property type="entry name" value="SRA_YDG"/>
</dbReference>
<proteinExistence type="predicted"/>
<dbReference type="InterPro" id="IPR001214">
    <property type="entry name" value="SET_dom"/>
</dbReference>
<dbReference type="GO" id="GO:0003690">
    <property type="term" value="F:double-stranded DNA binding"/>
    <property type="evidence" value="ECO:0007669"/>
    <property type="project" value="TreeGrafter"/>
</dbReference>
<dbReference type="SMART" id="SM00466">
    <property type="entry name" value="SRA"/>
    <property type="match status" value="1"/>
</dbReference>
<evidence type="ECO:0000256" key="2">
    <source>
        <dbReference type="ARBA" id="ARBA00022454"/>
    </source>
</evidence>
<name>A0A383VXY5_TETOB</name>
<evidence type="ECO:0000259" key="9">
    <source>
        <dbReference type="PROSITE" id="PS50280"/>
    </source>
</evidence>
<evidence type="ECO:0000256" key="8">
    <source>
        <dbReference type="SAM" id="MobiDB-lite"/>
    </source>
</evidence>
<evidence type="ECO:0000313" key="12">
    <source>
        <dbReference type="EMBL" id="SZX70071.1"/>
    </source>
</evidence>
<feature type="region of interest" description="Disordered" evidence="8">
    <location>
        <begin position="1"/>
        <end position="74"/>
    </location>
</feature>
<feature type="domain" description="SET" evidence="9">
    <location>
        <begin position="659"/>
        <end position="807"/>
    </location>
</feature>
<dbReference type="PANTHER" id="PTHR45660:SF13">
    <property type="entry name" value="HISTONE-LYSINE N-METHYLTRANSFERASE SETMAR"/>
    <property type="match status" value="1"/>
</dbReference>
<evidence type="ECO:0000256" key="1">
    <source>
        <dbReference type="ARBA" id="ARBA00004286"/>
    </source>
</evidence>
<dbReference type="PANTHER" id="PTHR45660">
    <property type="entry name" value="HISTONE-LYSINE N-METHYLTRANSFERASE SETMAR"/>
    <property type="match status" value="1"/>
</dbReference>
<accession>A0A383VXY5</accession>
<dbReference type="InterPro" id="IPR003616">
    <property type="entry name" value="Post-SET_dom"/>
</dbReference>
<dbReference type="InterPro" id="IPR015947">
    <property type="entry name" value="PUA-like_sf"/>
</dbReference>
<dbReference type="InterPro" id="IPR051357">
    <property type="entry name" value="H3K9_HMTase_SUVAR3-9"/>
</dbReference>
<dbReference type="PROSITE" id="PS50868">
    <property type="entry name" value="POST_SET"/>
    <property type="match status" value="1"/>
</dbReference>
<dbReference type="SUPFAM" id="SSF88697">
    <property type="entry name" value="PUA domain-like"/>
    <property type="match status" value="1"/>
</dbReference>
<feature type="compositionally biased region" description="Low complexity" evidence="8">
    <location>
        <begin position="196"/>
        <end position="227"/>
    </location>
</feature>
<feature type="region of interest" description="Disordered" evidence="8">
    <location>
        <begin position="91"/>
        <end position="112"/>
    </location>
</feature>
<dbReference type="GO" id="GO:0005634">
    <property type="term" value="C:nucleus"/>
    <property type="evidence" value="ECO:0007669"/>
    <property type="project" value="UniProtKB-SubCell"/>
</dbReference>
<keyword evidence="4" id="KW-0808">Transferase</keyword>
<keyword evidence="2" id="KW-0158">Chromosome</keyword>
<dbReference type="AlphaFoldDB" id="A0A383VXY5"/>
<evidence type="ECO:0000259" key="11">
    <source>
        <dbReference type="PROSITE" id="PS51015"/>
    </source>
</evidence>
<evidence type="ECO:0000259" key="10">
    <source>
        <dbReference type="PROSITE" id="PS50868"/>
    </source>
</evidence>
<feature type="compositionally biased region" description="Low complexity" evidence="8">
    <location>
        <begin position="551"/>
        <end position="565"/>
    </location>
</feature>
<dbReference type="STRING" id="3088.A0A383VXY5"/>
<dbReference type="InterPro" id="IPR007728">
    <property type="entry name" value="Pre-SET_dom"/>
</dbReference>
<comment type="subcellular location">
    <subcellularLocation>
        <location evidence="1">Chromosome</location>
    </subcellularLocation>
    <subcellularLocation>
        <location evidence="7">Nucleus</location>
    </subcellularLocation>
</comment>
<reference evidence="12 13" key="1">
    <citation type="submission" date="2016-10" db="EMBL/GenBank/DDBJ databases">
        <authorList>
            <person name="Cai Z."/>
        </authorList>
    </citation>
    <scope>NUCLEOTIDE SEQUENCE [LARGE SCALE GENOMIC DNA]</scope>
</reference>
<dbReference type="GO" id="GO:0005694">
    <property type="term" value="C:chromosome"/>
    <property type="evidence" value="ECO:0007669"/>
    <property type="project" value="UniProtKB-SubCell"/>
</dbReference>
<dbReference type="Proteomes" id="UP000256970">
    <property type="component" value="Unassembled WGS sequence"/>
</dbReference>
<evidence type="ECO:0000256" key="4">
    <source>
        <dbReference type="ARBA" id="ARBA00022679"/>
    </source>
</evidence>
<dbReference type="Gene3D" id="2.30.280.10">
    <property type="entry name" value="SRA-YDG"/>
    <property type="match status" value="1"/>
</dbReference>
<dbReference type="PROSITE" id="PS50280">
    <property type="entry name" value="SET"/>
    <property type="match status" value="1"/>
</dbReference>
<protein>
    <recommendedName>
        <fullName evidence="14">Histone-lysine N-methyltransferase</fullName>
    </recommendedName>
</protein>
<evidence type="ECO:0000256" key="3">
    <source>
        <dbReference type="ARBA" id="ARBA00022603"/>
    </source>
</evidence>
<evidence type="ECO:0000256" key="5">
    <source>
        <dbReference type="ARBA" id="ARBA00022691"/>
    </source>
</evidence>
<dbReference type="SMART" id="SM00317">
    <property type="entry name" value="SET"/>
    <property type="match status" value="1"/>
</dbReference>
<dbReference type="InterPro" id="IPR046341">
    <property type="entry name" value="SET_dom_sf"/>
</dbReference>
<feature type="region of interest" description="Disordered" evidence="8">
    <location>
        <begin position="547"/>
        <end position="569"/>
    </location>
</feature>
<dbReference type="Pfam" id="PF00856">
    <property type="entry name" value="SET"/>
    <property type="match status" value="1"/>
</dbReference>
<dbReference type="PROSITE" id="PS51015">
    <property type="entry name" value="YDG"/>
    <property type="match status" value="1"/>
</dbReference>
<dbReference type="GO" id="GO:0042054">
    <property type="term" value="F:histone methyltransferase activity"/>
    <property type="evidence" value="ECO:0007669"/>
    <property type="project" value="InterPro"/>
</dbReference>
<evidence type="ECO:0000256" key="7">
    <source>
        <dbReference type="PROSITE-ProRule" id="PRU00358"/>
    </source>
</evidence>
<dbReference type="Gene3D" id="2.170.270.10">
    <property type="entry name" value="SET domain"/>
    <property type="match status" value="1"/>
</dbReference>
<dbReference type="SUPFAM" id="SSF82199">
    <property type="entry name" value="SET domain"/>
    <property type="match status" value="1"/>
</dbReference>